<dbReference type="Pfam" id="PF14972">
    <property type="entry name" value="Mito_morph_reg"/>
    <property type="match status" value="1"/>
</dbReference>
<keyword evidence="7" id="KW-0496">Mitochondrion</keyword>
<name>A0A2P2IAL4_9CRUS</name>
<dbReference type="AlphaFoldDB" id="A0A2P2IAL4"/>
<keyword evidence="5" id="KW-0999">Mitochondrion inner membrane</keyword>
<protein>
    <submittedName>
        <fullName evidence="9">Transmembrane protein 11, mitochondrial-like</fullName>
    </submittedName>
</protein>
<evidence type="ECO:0000256" key="5">
    <source>
        <dbReference type="ARBA" id="ARBA00022792"/>
    </source>
</evidence>
<evidence type="ECO:0000256" key="7">
    <source>
        <dbReference type="ARBA" id="ARBA00023128"/>
    </source>
</evidence>
<dbReference type="GO" id="GO:0007007">
    <property type="term" value="P:inner mitochondrial membrane organization"/>
    <property type="evidence" value="ECO:0007669"/>
    <property type="project" value="TreeGrafter"/>
</dbReference>
<comment type="subcellular location">
    <subcellularLocation>
        <location evidence="2">Mitochondrion inner membrane</location>
        <topology evidence="2">Multi-pass membrane protein</topology>
    </subcellularLocation>
</comment>
<evidence type="ECO:0000256" key="3">
    <source>
        <dbReference type="ARBA" id="ARBA00006060"/>
    </source>
</evidence>
<evidence type="ECO:0000256" key="8">
    <source>
        <dbReference type="ARBA" id="ARBA00023136"/>
    </source>
</evidence>
<keyword evidence="8" id="KW-0472">Membrane</keyword>
<evidence type="ECO:0000256" key="4">
    <source>
        <dbReference type="ARBA" id="ARBA00022692"/>
    </source>
</evidence>
<dbReference type="EMBL" id="IACF01005479">
    <property type="protein sequence ID" value="LAB71064.1"/>
    <property type="molecule type" value="mRNA"/>
</dbReference>
<proteinExistence type="evidence at transcript level"/>
<evidence type="ECO:0000256" key="6">
    <source>
        <dbReference type="ARBA" id="ARBA00022989"/>
    </source>
</evidence>
<evidence type="ECO:0000313" key="9">
    <source>
        <dbReference type="EMBL" id="LAB71064.1"/>
    </source>
</evidence>
<sequence length="184" mass="20273">MKDSQLRQSNIEAGTEENRSGRDVMVVREVYDGNGAHEQFALELERCLEAAPATIVIEPAALGDETARWIAVGNCLHKTAVLAGFGTLFAGWAAPDRLVAWVPLGTISLACTALYTASWQFDPCSQYQVELDSGRLSRLMLESVVSSTPVVLVRKEDSRRKVLHSTISLMAGALCLYRLYHIYK</sequence>
<dbReference type="InterPro" id="IPR026120">
    <property type="entry name" value="TMEM11"/>
</dbReference>
<evidence type="ECO:0000256" key="2">
    <source>
        <dbReference type="ARBA" id="ARBA00004448"/>
    </source>
</evidence>
<keyword evidence="6" id="KW-1133">Transmembrane helix</keyword>
<dbReference type="PANTHER" id="PTHR15099">
    <property type="entry name" value="PROTEIN PM1"/>
    <property type="match status" value="1"/>
</dbReference>
<keyword evidence="4 9" id="KW-0812">Transmembrane</keyword>
<dbReference type="GO" id="GO:0005743">
    <property type="term" value="C:mitochondrial inner membrane"/>
    <property type="evidence" value="ECO:0007669"/>
    <property type="project" value="UniProtKB-SubCell"/>
</dbReference>
<reference evidence="9" key="1">
    <citation type="journal article" date="2018" name="Biosci. Biotechnol. Biochem.">
        <title>Polysaccharide hydrolase of the hadal zone amphipods Hirondellea gigas.</title>
        <authorList>
            <person name="Kobayashi H."/>
            <person name="Nagahama T."/>
            <person name="Arai W."/>
            <person name="Sasagawa Y."/>
            <person name="Umeda M."/>
            <person name="Hayashi T."/>
            <person name="Nikaido I."/>
            <person name="Watanabe H."/>
            <person name="Oguri K."/>
            <person name="Kitazato H."/>
            <person name="Fujioka K."/>
            <person name="Kido Y."/>
            <person name="Takami H."/>
        </authorList>
    </citation>
    <scope>NUCLEOTIDE SEQUENCE</scope>
    <source>
        <tissue evidence="9">Whole body</tissue>
    </source>
</reference>
<comment type="function">
    <text evidence="1">Plays a role in mitochondrial morphogenesis.</text>
</comment>
<evidence type="ECO:0000256" key="1">
    <source>
        <dbReference type="ARBA" id="ARBA00002812"/>
    </source>
</evidence>
<dbReference type="PANTHER" id="PTHR15099:SF2">
    <property type="entry name" value="TRANSMEMBRANE PROTEIN 11, MITOCHONDRIAL"/>
    <property type="match status" value="1"/>
</dbReference>
<organism evidence="9">
    <name type="scientific">Hirondellea gigas</name>
    <dbReference type="NCBI Taxonomy" id="1518452"/>
    <lineage>
        <taxon>Eukaryota</taxon>
        <taxon>Metazoa</taxon>
        <taxon>Ecdysozoa</taxon>
        <taxon>Arthropoda</taxon>
        <taxon>Crustacea</taxon>
        <taxon>Multicrustacea</taxon>
        <taxon>Malacostraca</taxon>
        <taxon>Eumalacostraca</taxon>
        <taxon>Peracarida</taxon>
        <taxon>Amphipoda</taxon>
        <taxon>Amphilochidea</taxon>
        <taxon>Lysianassida</taxon>
        <taxon>Lysianassidira</taxon>
        <taxon>Lysianassoidea</taxon>
        <taxon>Lysianassidae</taxon>
        <taxon>Hirondellea</taxon>
    </lineage>
</organism>
<accession>A0A2P2IAL4</accession>
<comment type="similarity">
    <text evidence="3">Belongs to the TMEM11 family.</text>
</comment>